<keyword evidence="3 5" id="KW-1133">Transmembrane helix</keyword>
<evidence type="ECO:0000259" key="6">
    <source>
        <dbReference type="Pfam" id="PF07291"/>
    </source>
</evidence>
<feature type="transmembrane region" description="Helical" evidence="5">
    <location>
        <begin position="50"/>
        <end position="70"/>
    </location>
</feature>
<organism evidence="7 8">
    <name type="scientific">Geoalkalibacter subterraneus</name>
    <dbReference type="NCBI Taxonomy" id="483547"/>
    <lineage>
        <taxon>Bacteria</taxon>
        <taxon>Pseudomonadati</taxon>
        <taxon>Thermodesulfobacteriota</taxon>
        <taxon>Desulfuromonadia</taxon>
        <taxon>Desulfuromonadales</taxon>
        <taxon>Geoalkalibacteraceae</taxon>
        <taxon>Geoalkalibacter</taxon>
    </lineage>
</organism>
<evidence type="ECO:0000256" key="2">
    <source>
        <dbReference type="ARBA" id="ARBA00022692"/>
    </source>
</evidence>
<dbReference type="HOGENOM" id="CLU_101331_3_0_7"/>
<dbReference type="EMBL" id="CP010311">
    <property type="protein sequence ID" value="AJF06245.1"/>
    <property type="molecule type" value="Genomic_DNA"/>
</dbReference>
<name>A0A0B5FQ84_9BACT</name>
<gene>
    <name evidence="7" type="ORF">GSUB_06315</name>
</gene>
<accession>A0A0B5FQ84</accession>
<keyword evidence="8" id="KW-1185">Reference proteome</keyword>
<feature type="transmembrane region" description="Helical" evidence="5">
    <location>
        <begin position="77"/>
        <end position="96"/>
    </location>
</feature>
<dbReference type="KEGG" id="gsb:GSUB_06315"/>
<dbReference type="OrthoDB" id="9809646at2"/>
<evidence type="ECO:0000256" key="4">
    <source>
        <dbReference type="ARBA" id="ARBA00023136"/>
    </source>
</evidence>
<comment type="subcellular location">
    <subcellularLocation>
        <location evidence="1">Membrane</location>
        <topology evidence="1">Multi-pass membrane protein</topology>
    </subcellularLocation>
</comment>
<dbReference type="UniPathway" id="UPA00895"/>
<reference evidence="7 8" key="1">
    <citation type="journal article" date="2015" name="Genome Announc.">
        <title>Genomes of Geoalkalibacter ferrihydriticus Z-0531T and Geoalkalibacter subterraneus Red1T, Two Haloalkaliphilic Metal-Reducing Deltaproteobacteria.</title>
        <authorList>
            <person name="Badalamenti J.P."/>
            <person name="Krajmalnik-Brown R."/>
            <person name="Torres C.I."/>
            <person name="Bond D.R."/>
        </authorList>
    </citation>
    <scope>NUCLEOTIDE SEQUENCE [LARGE SCALE GENOMIC DNA]</scope>
    <source>
        <strain evidence="7 8">Red1</strain>
    </source>
</reference>
<evidence type="ECO:0000256" key="1">
    <source>
        <dbReference type="ARBA" id="ARBA00004141"/>
    </source>
</evidence>
<feature type="transmembrane region" description="Helical" evidence="5">
    <location>
        <begin position="127"/>
        <end position="155"/>
    </location>
</feature>
<keyword evidence="2 5" id="KW-0812">Transmembrane</keyword>
<evidence type="ECO:0000313" key="7">
    <source>
        <dbReference type="EMBL" id="AJF06245.1"/>
    </source>
</evidence>
<dbReference type="AlphaFoldDB" id="A0A0B5FQ84"/>
<feature type="domain" description="Methylamine utilisation protein MauE" evidence="6">
    <location>
        <begin position="8"/>
        <end position="135"/>
    </location>
</feature>
<dbReference type="Proteomes" id="UP000035036">
    <property type="component" value="Chromosome"/>
</dbReference>
<dbReference type="InterPro" id="IPR009908">
    <property type="entry name" value="Methylamine_util_MauE"/>
</dbReference>
<evidence type="ECO:0000313" key="8">
    <source>
        <dbReference type="Proteomes" id="UP000035036"/>
    </source>
</evidence>
<evidence type="ECO:0000256" key="5">
    <source>
        <dbReference type="SAM" id="Phobius"/>
    </source>
</evidence>
<dbReference type="GO" id="GO:0016020">
    <property type="term" value="C:membrane"/>
    <property type="evidence" value="ECO:0007669"/>
    <property type="project" value="UniProtKB-SubCell"/>
</dbReference>
<keyword evidence="4 5" id="KW-0472">Membrane</keyword>
<evidence type="ECO:0000256" key="3">
    <source>
        <dbReference type="ARBA" id="ARBA00022989"/>
    </source>
</evidence>
<dbReference type="GO" id="GO:0030416">
    <property type="term" value="P:methylamine metabolic process"/>
    <property type="evidence" value="ECO:0007669"/>
    <property type="project" value="InterPro"/>
</dbReference>
<dbReference type="RefSeq" id="WP_040199796.1">
    <property type="nucleotide sequence ID" value="NZ_CP010311.1"/>
</dbReference>
<dbReference type="Pfam" id="PF07291">
    <property type="entry name" value="MauE"/>
    <property type="match status" value="1"/>
</dbReference>
<dbReference type="STRING" id="483547.GSUB_06315"/>
<sequence>MMRSGVGRWLYRLARWGLGAVFIYAGALKISEPEVFAVLIGAYGLLPEFLLLPMAVFLASLEIVAGFGLLFDLRGSLAAVTGMLLLFIAVLSYGLWMGLDVDCGCFGPDDPEAEAFHGLKTSLYRDLVMMVGVVFIYGWRRFAGIVPVSIGAVILTKRRKSR</sequence>
<protein>
    <recommendedName>
        <fullName evidence="6">Methylamine utilisation protein MauE domain-containing protein</fullName>
    </recommendedName>
</protein>
<proteinExistence type="predicted"/>